<name>A0A366HNY9_9BACT</name>
<dbReference type="Proteomes" id="UP000253426">
    <property type="component" value="Unassembled WGS sequence"/>
</dbReference>
<dbReference type="InterPro" id="IPR027417">
    <property type="entry name" value="P-loop_NTPase"/>
</dbReference>
<dbReference type="SUPFAM" id="SSF52540">
    <property type="entry name" value="P-loop containing nucleoside triphosphate hydrolases"/>
    <property type="match status" value="1"/>
</dbReference>
<protein>
    <submittedName>
        <fullName evidence="2">Z1 domain-containing protein</fullName>
    </submittedName>
</protein>
<dbReference type="RefSeq" id="WP_170157024.1">
    <property type="nucleotide sequence ID" value="NZ_QNRR01000003.1"/>
</dbReference>
<accession>A0A366HNY9</accession>
<sequence length="738" mass="82289">MPDIPPLETNGAFYPAFTGPKDYPPEQKSCIEETVGKLISTATTSDQPGMLLGKIQSGKTKTFMGIIALAFDNGFDVCVVLTKGTKALAKQTFERLDQEFAEFVSDNLLLVYDIMSLPKLSRWEQGRKLVFVVKKQSDNLDRLHAALVTDYPELGRKRVLIVDDEADFASIGYSRSSRDGMQLRKIAKQINDLRTALSQPSFLQVTATPYSLYLQPDEIQIRTEVFKPVRPAFTKLVPVHPAYVGGDVYFPEEDSEDSRPADFIHVEVSEKEMTVLKKKDRRVFDPRTDALTSKAITSFRRAIVTFITGAAIRQIQSRHAGVRPANYSFLVHTEAAKGSHAWQEELVEELMSQLVAAAGVEAPELLELIDAACDDLGQSILLAGHHLPAKEAVRAEVLTALRDEYLLITKVNSDEQVMDLLDRSGQLRLRAPMNIFIGGQILDRGITIANLIGFFYGRNPKRFQQDTVLQHSRMYGFRPREDVAVTRFYTAATTYDAMRRMQESDNALRRALEAPGDQSVIFIQKASDGTVVPCSPNKILLSNVATVRPHKRLLPVGFQSGYKTRISAVILRIDSILAGHWQASSPEAPFTVPLAVALEVVELAYSALEFEEPGYSSNKDELIGALAYLSQNSQEPSERGLVWVIWRGEREVVRIRPSGRFTNAPDSQHREGKIAREVATHIPALLMLRQQGREEQGQGWRGTPFYWPVVLTPGDTKTAIFANEVRPDALEGDEGAED</sequence>
<proteinExistence type="predicted"/>
<keyword evidence="3" id="KW-1185">Reference proteome</keyword>
<dbReference type="AlphaFoldDB" id="A0A366HNY9"/>
<dbReference type="InterPro" id="IPR018310">
    <property type="entry name" value="Put_endonuclease_Z1-dom"/>
</dbReference>
<dbReference type="EMBL" id="QNRR01000003">
    <property type="protein sequence ID" value="RBP45216.1"/>
    <property type="molecule type" value="Genomic_DNA"/>
</dbReference>
<gene>
    <name evidence="2" type="ORF">DES53_103214</name>
</gene>
<evidence type="ECO:0000313" key="3">
    <source>
        <dbReference type="Proteomes" id="UP000253426"/>
    </source>
</evidence>
<organism evidence="2 3">
    <name type="scientific">Roseimicrobium gellanilyticum</name>
    <dbReference type="NCBI Taxonomy" id="748857"/>
    <lineage>
        <taxon>Bacteria</taxon>
        <taxon>Pseudomonadati</taxon>
        <taxon>Verrucomicrobiota</taxon>
        <taxon>Verrucomicrobiia</taxon>
        <taxon>Verrucomicrobiales</taxon>
        <taxon>Verrucomicrobiaceae</taxon>
        <taxon>Roseimicrobium</taxon>
    </lineage>
</organism>
<comment type="caution">
    <text evidence="2">The sequence shown here is derived from an EMBL/GenBank/DDBJ whole genome shotgun (WGS) entry which is preliminary data.</text>
</comment>
<reference evidence="2 3" key="1">
    <citation type="submission" date="2018-06" db="EMBL/GenBank/DDBJ databases">
        <title>Genomic Encyclopedia of Type Strains, Phase IV (KMG-IV): sequencing the most valuable type-strain genomes for metagenomic binning, comparative biology and taxonomic classification.</title>
        <authorList>
            <person name="Goeker M."/>
        </authorList>
    </citation>
    <scope>NUCLEOTIDE SEQUENCE [LARGE SCALE GENOMIC DNA]</scope>
    <source>
        <strain evidence="2 3">DSM 25532</strain>
    </source>
</reference>
<evidence type="ECO:0000313" key="2">
    <source>
        <dbReference type="EMBL" id="RBP45216.1"/>
    </source>
</evidence>
<dbReference type="Gene3D" id="3.40.50.300">
    <property type="entry name" value="P-loop containing nucleotide triphosphate hydrolases"/>
    <property type="match status" value="1"/>
</dbReference>
<dbReference type="Pfam" id="PF10593">
    <property type="entry name" value="Z1"/>
    <property type="match status" value="1"/>
</dbReference>
<feature type="domain" description="Putative endonuclease Z1" evidence="1">
    <location>
        <begin position="298"/>
        <end position="514"/>
    </location>
</feature>
<evidence type="ECO:0000259" key="1">
    <source>
        <dbReference type="Pfam" id="PF10593"/>
    </source>
</evidence>